<comment type="caution">
    <text evidence="2">The sequence shown here is derived from an EMBL/GenBank/DDBJ whole genome shotgun (WGS) entry which is preliminary data.</text>
</comment>
<dbReference type="InterPro" id="IPR024078">
    <property type="entry name" value="LmbE-like_dom_sf"/>
</dbReference>
<name>A0ABW0BEE7_9ACTN</name>
<keyword evidence="1" id="KW-0862">Zinc</keyword>
<dbReference type="RefSeq" id="WP_378585577.1">
    <property type="nucleotide sequence ID" value="NZ_JBHSKD010000002.1"/>
</dbReference>
<dbReference type="EMBL" id="JBHSKD010000002">
    <property type="protein sequence ID" value="MFC5175196.1"/>
    <property type="molecule type" value="Genomic_DNA"/>
</dbReference>
<organism evidence="2 3">
    <name type="scientific">Nocardioides taihuensis</name>
    <dbReference type="NCBI Taxonomy" id="1835606"/>
    <lineage>
        <taxon>Bacteria</taxon>
        <taxon>Bacillati</taxon>
        <taxon>Actinomycetota</taxon>
        <taxon>Actinomycetes</taxon>
        <taxon>Propionibacteriales</taxon>
        <taxon>Nocardioidaceae</taxon>
        <taxon>Nocardioides</taxon>
    </lineage>
</organism>
<keyword evidence="2" id="KW-0378">Hydrolase</keyword>
<evidence type="ECO:0000256" key="1">
    <source>
        <dbReference type="ARBA" id="ARBA00022833"/>
    </source>
</evidence>
<evidence type="ECO:0000313" key="3">
    <source>
        <dbReference type="Proteomes" id="UP001596087"/>
    </source>
</evidence>
<gene>
    <name evidence="2" type="ORF">ACFPGP_00850</name>
</gene>
<dbReference type="GO" id="GO:0016787">
    <property type="term" value="F:hydrolase activity"/>
    <property type="evidence" value="ECO:0007669"/>
    <property type="project" value="UniProtKB-KW"/>
</dbReference>
<sequence>MTTFHRAQVPDRADGIASLLGVWAHPDDEAYLSSGLMSLVADAGGRVAVVTATRGEHGTDDPETWPPERLAPVRERELRASLDEVGVHEHHWLSYRDGELAELPVDRGAADLVPVIEQVRPEVIVTFGPEGMTGHPDHRTVSAWTTEAWRRTGCRAELWYATLTPEFHMTWGELNDRVGLWTTPPPVTAQSELAAHLQMSGPVLARKHRALRAHASQTRALEELVGATTYRSWWSVESFVAPENRDA</sequence>
<accession>A0ABW0BEE7</accession>
<evidence type="ECO:0000313" key="2">
    <source>
        <dbReference type="EMBL" id="MFC5175196.1"/>
    </source>
</evidence>
<dbReference type="Pfam" id="PF02585">
    <property type="entry name" value="PIG-L"/>
    <property type="match status" value="1"/>
</dbReference>
<protein>
    <submittedName>
        <fullName evidence="2">PIG-L deacetylase family protein</fullName>
        <ecNumber evidence="2">3.5.1.-</ecNumber>
    </submittedName>
</protein>
<dbReference type="InterPro" id="IPR003737">
    <property type="entry name" value="GlcNAc_PI_deacetylase-related"/>
</dbReference>
<keyword evidence="3" id="KW-1185">Reference proteome</keyword>
<proteinExistence type="predicted"/>
<dbReference type="Proteomes" id="UP001596087">
    <property type="component" value="Unassembled WGS sequence"/>
</dbReference>
<reference evidence="3" key="1">
    <citation type="journal article" date="2019" name="Int. J. Syst. Evol. Microbiol.">
        <title>The Global Catalogue of Microorganisms (GCM) 10K type strain sequencing project: providing services to taxonomists for standard genome sequencing and annotation.</title>
        <authorList>
            <consortium name="The Broad Institute Genomics Platform"/>
            <consortium name="The Broad Institute Genome Sequencing Center for Infectious Disease"/>
            <person name="Wu L."/>
            <person name="Ma J."/>
        </authorList>
    </citation>
    <scope>NUCLEOTIDE SEQUENCE [LARGE SCALE GENOMIC DNA]</scope>
    <source>
        <strain evidence="3">DFY41</strain>
    </source>
</reference>
<dbReference type="PANTHER" id="PTHR12993">
    <property type="entry name" value="N-ACETYLGLUCOSAMINYL-PHOSPHATIDYLINOSITOL DE-N-ACETYLASE-RELATED"/>
    <property type="match status" value="1"/>
</dbReference>
<dbReference type="PANTHER" id="PTHR12993:SF11">
    <property type="entry name" value="N-ACETYLGLUCOSAMINYL-PHOSPHATIDYLINOSITOL DE-N-ACETYLASE"/>
    <property type="match status" value="1"/>
</dbReference>
<dbReference type="EC" id="3.5.1.-" evidence="2"/>
<dbReference type="SUPFAM" id="SSF102588">
    <property type="entry name" value="LmbE-like"/>
    <property type="match status" value="1"/>
</dbReference>
<dbReference type="Gene3D" id="3.40.50.10320">
    <property type="entry name" value="LmbE-like"/>
    <property type="match status" value="1"/>
</dbReference>